<accession>A0AAV9FGA1</accession>
<feature type="region of interest" description="Disordered" evidence="5">
    <location>
        <begin position="180"/>
        <end position="248"/>
    </location>
</feature>
<organism evidence="6 7">
    <name type="scientific">Acorus calamus</name>
    <name type="common">Sweet flag</name>
    <dbReference type="NCBI Taxonomy" id="4465"/>
    <lineage>
        <taxon>Eukaryota</taxon>
        <taxon>Viridiplantae</taxon>
        <taxon>Streptophyta</taxon>
        <taxon>Embryophyta</taxon>
        <taxon>Tracheophyta</taxon>
        <taxon>Spermatophyta</taxon>
        <taxon>Magnoliopsida</taxon>
        <taxon>Liliopsida</taxon>
        <taxon>Acoraceae</taxon>
        <taxon>Acorus</taxon>
    </lineage>
</organism>
<dbReference type="AlphaFoldDB" id="A0AAV9FGA1"/>
<dbReference type="GO" id="GO:0006271">
    <property type="term" value="P:DNA strand elongation involved in DNA replication"/>
    <property type="evidence" value="ECO:0007669"/>
    <property type="project" value="TreeGrafter"/>
</dbReference>
<dbReference type="PANTHER" id="PTHR17598:SF13">
    <property type="entry name" value="DNA POLYMERASE DELTA SUBUNIT 3"/>
    <property type="match status" value="1"/>
</dbReference>
<keyword evidence="7" id="KW-1185">Reference proteome</keyword>
<reference evidence="6" key="2">
    <citation type="submission" date="2023-06" db="EMBL/GenBank/DDBJ databases">
        <authorList>
            <person name="Ma L."/>
            <person name="Liu K.-W."/>
            <person name="Li Z."/>
            <person name="Hsiao Y.-Y."/>
            <person name="Qi Y."/>
            <person name="Fu T."/>
            <person name="Tang G."/>
            <person name="Zhang D."/>
            <person name="Sun W.-H."/>
            <person name="Liu D.-K."/>
            <person name="Li Y."/>
            <person name="Chen G.-Z."/>
            <person name="Liu X.-D."/>
            <person name="Liao X.-Y."/>
            <person name="Jiang Y.-T."/>
            <person name="Yu X."/>
            <person name="Hao Y."/>
            <person name="Huang J."/>
            <person name="Zhao X.-W."/>
            <person name="Ke S."/>
            <person name="Chen Y.-Y."/>
            <person name="Wu W.-L."/>
            <person name="Hsu J.-L."/>
            <person name="Lin Y.-F."/>
            <person name="Huang M.-D."/>
            <person name="Li C.-Y."/>
            <person name="Huang L."/>
            <person name="Wang Z.-W."/>
            <person name="Zhao X."/>
            <person name="Zhong W.-Y."/>
            <person name="Peng D.-H."/>
            <person name="Ahmad S."/>
            <person name="Lan S."/>
            <person name="Zhang J.-S."/>
            <person name="Tsai W.-C."/>
            <person name="Van De Peer Y."/>
            <person name="Liu Z.-J."/>
        </authorList>
    </citation>
    <scope>NUCLEOTIDE SEQUENCE</scope>
    <source>
        <strain evidence="6">CP</strain>
        <tissue evidence="6">Leaves</tissue>
    </source>
</reference>
<dbReference type="Pfam" id="PF09507">
    <property type="entry name" value="CDC27"/>
    <property type="match status" value="1"/>
</dbReference>
<evidence type="ECO:0000256" key="5">
    <source>
        <dbReference type="SAM" id="MobiDB-lite"/>
    </source>
</evidence>
<dbReference type="Gene3D" id="3.90.1030.20">
    <property type="entry name" value="DNA polymerase delta, p66 (Cdc27) subunit, wHTH domain"/>
    <property type="match status" value="1"/>
</dbReference>
<protein>
    <recommendedName>
        <fullName evidence="2">DNA polymerase delta subunit 3</fullName>
    </recommendedName>
</protein>
<dbReference type="InterPro" id="IPR019038">
    <property type="entry name" value="POLD3"/>
</dbReference>
<evidence type="ECO:0000313" key="6">
    <source>
        <dbReference type="EMBL" id="KAK1324955.1"/>
    </source>
</evidence>
<dbReference type="PANTHER" id="PTHR17598">
    <property type="entry name" value="DNA POLYMERASE DELTA SUBUNIT 3"/>
    <property type="match status" value="1"/>
</dbReference>
<keyword evidence="4" id="KW-0539">Nucleus</keyword>
<proteinExistence type="predicted"/>
<dbReference type="InterPro" id="IPR041913">
    <property type="entry name" value="POLD3_sf"/>
</dbReference>
<feature type="compositionally biased region" description="Basic and acidic residues" evidence="5">
    <location>
        <begin position="225"/>
        <end position="240"/>
    </location>
</feature>
<dbReference type="Proteomes" id="UP001180020">
    <property type="component" value="Unassembled WGS sequence"/>
</dbReference>
<feature type="compositionally biased region" description="Basic residues" evidence="5">
    <location>
        <begin position="311"/>
        <end position="322"/>
    </location>
</feature>
<gene>
    <name evidence="6" type="ORF">QJS10_CPA01g01840</name>
</gene>
<evidence type="ECO:0000256" key="2">
    <source>
        <dbReference type="ARBA" id="ARBA00017589"/>
    </source>
</evidence>
<name>A0AAV9FGA1_ACOCL</name>
<feature type="region of interest" description="Disordered" evidence="5">
    <location>
        <begin position="413"/>
        <end position="440"/>
    </location>
</feature>
<comment type="caution">
    <text evidence="6">The sequence shown here is derived from an EMBL/GenBank/DDBJ whole genome shotgun (WGS) entry which is preliminary data.</text>
</comment>
<sequence length="559" mass="61380">MDDLKWSSNHNVEKLSSQVSYKWLSRKFSVSSNDAKRLLQKFVEKHRHGLQVIYSLSGWLKSNPQIYHIRLVSGLKLEEVKREFEDGCSVQVYSVQAGIPKDPAVLWSAEFVQSEELFNQPATCDNCLRDNRFCGVSNSFVKRSVDGKSITAPATALQSKSGFGVTMLSKYDGIIKSSSSAFPQQEKTQNERSKILPPSHSSIVTDGEKGNTVQEVGAPISNSQHGKEDITSAHDADQKKGHIQKTSSGRGRLLANLWDCASAKPQPLSPSMETSSDAPKTIFTADAKICAHETMDIVSSDEERHNVNHKRDSKGRNGRKRGVVLDSSDEDIEDENAMSLASPGFQQEQLSPDSTCNAENLTGKGCVNLEEKKYIKLEIKTLKEAGTPPVLLPKDDLEGAVKNKTGWVSFSEKVQSHSRGATDKNKKEIKPNSVSTSPKPRKLLKTCIDERGREVTEIIWEGEPADSGTNEKKPATINGENRSSILPYNFPVVSLAYALWLPAANKAPGDVHLSSISASTNTLSKAGSKKTAKGGAKDPKQGNILSFFKKMLIRNILRL</sequence>
<dbReference type="FunFam" id="3.90.1030.20:FF:000002">
    <property type="entry name" value="DNA polymerase delta subunit"/>
    <property type="match status" value="1"/>
</dbReference>
<dbReference type="GO" id="GO:0043625">
    <property type="term" value="C:delta DNA polymerase complex"/>
    <property type="evidence" value="ECO:0007669"/>
    <property type="project" value="InterPro"/>
</dbReference>
<keyword evidence="3" id="KW-0235">DNA replication</keyword>
<evidence type="ECO:0000256" key="4">
    <source>
        <dbReference type="ARBA" id="ARBA00023242"/>
    </source>
</evidence>
<reference evidence="6" key="1">
    <citation type="journal article" date="2023" name="Nat. Commun.">
        <title>Diploid and tetraploid genomes of Acorus and the evolution of monocots.</title>
        <authorList>
            <person name="Ma L."/>
            <person name="Liu K.W."/>
            <person name="Li Z."/>
            <person name="Hsiao Y.Y."/>
            <person name="Qi Y."/>
            <person name="Fu T."/>
            <person name="Tang G.D."/>
            <person name="Zhang D."/>
            <person name="Sun W.H."/>
            <person name="Liu D.K."/>
            <person name="Li Y."/>
            <person name="Chen G.Z."/>
            <person name="Liu X.D."/>
            <person name="Liao X.Y."/>
            <person name="Jiang Y.T."/>
            <person name="Yu X."/>
            <person name="Hao Y."/>
            <person name="Huang J."/>
            <person name="Zhao X.W."/>
            <person name="Ke S."/>
            <person name="Chen Y.Y."/>
            <person name="Wu W.L."/>
            <person name="Hsu J.L."/>
            <person name="Lin Y.F."/>
            <person name="Huang M.D."/>
            <person name="Li C.Y."/>
            <person name="Huang L."/>
            <person name="Wang Z.W."/>
            <person name="Zhao X."/>
            <person name="Zhong W.Y."/>
            <person name="Peng D.H."/>
            <person name="Ahmad S."/>
            <person name="Lan S."/>
            <person name="Zhang J.S."/>
            <person name="Tsai W.C."/>
            <person name="Van de Peer Y."/>
            <person name="Liu Z.J."/>
        </authorList>
    </citation>
    <scope>NUCLEOTIDE SEQUENCE</scope>
    <source>
        <strain evidence="6">CP</strain>
    </source>
</reference>
<dbReference type="EMBL" id="JAUJYO010000001">
    <property type="protein sequence ID" value="KAK1324955.1"/>
    <property type="molecule type" value="Genomic_DNA"/>
</dbReference>
<feature type="compositionally biased region" description="Basic and acidic residues" evidence="5">
    <location>
        <begin position="420"/>
        <end position="430"/>
    </location>
</feature>
<feature type="region of interest" description="Disordered" evidence="5">
    <location>
        <begin position="296"/>
        <end position="332"/>
    </location>
</feature>
<evidence type="ECO:0000256" key="1">
    <source>
        <dbReference type="ARBA" id="ARBA00004123"/>
    </source>
</evidence>
<dbReference type="GO" id="GO:0006297">
    <property type="term" value="P:nucleotide-excision repair, DNA gap filling"/>
    <property type="evidence" value="ECO:0007669"/>
    <property type="project" value="TreeGrafter"/>
</dbReference>
<evidence type="ECO:0000256" key="3">
    <source>
        <dbReference type="ARBA" id="ARBA00022705"/>
    </source>
</evidence>
<dbReference type="GO" id="GO:1904161">
    <property type="term" value="P:DNA synthesis involved in UV-damage excision repair"/>
    <property type="evidence" value="ECO:0007669"/>
    <property type="project" value="TreeGrafter"/>
</dbReference>
<comment type="subcellular location">
    <subcellularLocation>
        <location evidence="1">Nucleus</location>
    </subcellularLocation>
</comment>
<evidence type="ECO:0000313" key="7">
    <source>
        <dbReference type="Proteomes" id="UP001180020"/>
    </source>
</evidence>
<dbReference type="GO" id="GO:0003887">
    <property type="term" value="F:DNA-directed DNA polymerase activity"/>
    <property type="evidence" value="ECO:0007669"/>
    <property type="project" value="TreeGrafter"/>
</dbReference>
<feature type="compositionally biased region" description="Basic and acidic residues" evidence="5">
    <location>
        <begin position="296"/>
        <end position="310"/>
    </location>
</feature>